<proteinExistence type="inferred from homology"/>
<comment type="caution">
    <text evidence="4">The sequence shown here is derived from an EMBL/GenBank/DDBJ whole genome shotgun (WGS) entry which is preliminary data.</text>
</comment>
<keyword evidence="2" id="KW-0560">Oxidoreductase</keyword>
<evidence type="ECO:0000256" key="2">
    <source>
        <dbReference type="ARBA" id="ARBA00023002"/>
    </source>
</evidence>
<dbReference type="PRINTS" id="PR00080">
    <property type="entry name" value="SDRFAMILY"/>
</dbReference>
<dbReference type="PANTHER" id="PTHR44196:SF1">
    <property type="entry name" value="DEHYDROGENASE_REDUCTASE SDR FAMILY MEMBER 7B"/>
    <property type="match status" value="1"/>
</dbReference>
<dbReference type="GO" id="GO:0016020">
    <property type="term" value="C:membrane"/>
    <property type="evidence" value="ECO:0007669"/>
    <property type="project" value="TreeGrafter"/>
</dbReference>
<organism evidence="4 5">
    <name type="scientific">Gordonia crocea</name>
    <dbReference type="NCBI Taxonomy" id="589162"/>
    <lineage>
        <taxon>Bacteria</taxon>
        <taxon>Bacillati</taxon>
        <taxon>Actinomycetota</taxon>
        <taxon>Actinomycetes</taxon>
        <taxon>Mycobacteriales</taxon>
        <taxon>Gordoniaceae</taxon>
        <taxon>Gordonia</taxon>
    </lineage>
</organism>
<dbReference type="Gene3D" id="3.40.50.720">
    <property type="entry name" value="NAD(P)-binding Rossmann-like Domain"/>
    <property type="match status" value="1"/>
</dbReference>
<name>A0A7I9UVI0_9ACTN</name>
<dbReference type="OrthoDB" id="9810734at2"/>
<dbReference type="EMBL" id="BJOU01000001">
    <property type="protein sequence ID" value="GED97227.1"/>
    <property type="molecule type" value="Genomic_DNA"/>
</dbReference>
<dbReference type="InterPro" id="IPR002347">
    <property type="entry name" value="SDR_fam"/>
</dbReference>
<evidence type="ECO:0000313" key="4">
    <source>
        <dbReference type="EMBL" id="GED97227.1"/>
    </source>
</evidence>
<evidence type="ECO:0000256" key="1">
    <source>
        <dbReference type="ARBA" id="ARBA00006484"/>
    </source>
</evidence>
<evidence type="ECO:0000313" key="5">
    <source>
        <dbReference type="Proteomes" id="UP000444980"/>
    </source>
</evidence>
<evidence type="ECO:0000256" key="3">
    <source>
        <dbReference type="RuleBase" id="RU000363"/>
    </source>
</evidence>
<dbReference type="Proteomes" id="UP000444980">
    <property type="component" value="Unassembled WGS sequence"/>
</dbReference>
<dbReference type="AlphaFoldDB" id="A0A7I9UVI0"/>
<keyword evidence="5" id="KW-1185">Reference proteome</keyword>
<dbReference type="PANTHER" id="PTHR44196">
    <property type="entry name" value="DEHYDROGENASE/REDUCTASE SDR FAMILY MEMBER 7B"/>
    <property type="match status" value="1"/>
</dbReference>
<dbReference type="GO" id="GO:0016491">
    <property type="term" value="F:oxidoreductase activity"/>
    <property type="evidence" value="ECO:0007669"/>
    <property type="project" value="UniProtKB-KW"/>
</dbReference>
<comment type="similarity">
    <text evidence="1 3">Belongs to the short-chain dehydrogenases/reductases (SDR) family.</text>
</comment>
<gene>
    <name evidence="4" type="ORF">nbrc107697_12660</name>
</gene>
<dbReference type="Pfam" id="PF00106">
    <property type="entry name" value="adh_short"/>
    <property type="match status" value="1"/>
</dbReference>
<dbReference type="RefSeq" id="WP_161926588.1">
    <property type="nucleotide sequence ID" value="NZ_BJOU01000001.1"/>
</dbReference>
<reference evidence="5" key="1">
    <citation type="submission" date="2019-06" db="EMBL/GenBank/DDBJ databases">
        <title>Gordonia isolated from sludge of a wastewater treatment plant.</title>
        <authorList>
            <person name="Tamura T."/>
            <person name="Aoyama K."/>
            <person name="Kang Y."/>
            <person name="Saito S."/>
            <person name="Akiyama N."/>
            <person name="Yazawa K."/>
            <person name="Gonoi T."/>
            <person name="Mikami Y."/>
        </authorList>
    </citation>
    <scope>NUCLEOTIDE SEQUENCE [LARGE SCALE GENOMIC DNA]</scope>
    <source>
        <strain evidence="5">NBRC 107697</strain>
    </source>
</reference>
<sequence>MVTNALRSLAGGSRRLATHAALGRAFTVHDVADAIVPVDLSGKLVLVTGASSGIGEEAARQLAAHGAVLILVARGVGDLERVAAEITDAGGTAHAVPGDLSTEQGVGDLLDAVLTRFGTPDIVVNNAGRSIRRTVADSTGRMHDFQRTMAINYFGPVGLTLGVLDEFLRRDSGHFINVCTWGVTSGAMPKFAAYGASKAALATFGRSLAAELIDTGVSVTNVCFPLVATPMIAPTTEYANAPTLSASDAGEWIVHAAKHRPLEIMPRYAKALRGITALSASLSDRILARGSI</sequence>
<dbReference type="InterPro" id="IPR036291">
    <property type="entry name" value="NAD(P)-bd_dom_sf"/>
</dbReference>
<accession>A0A7I9UVI0</accession>
<dbReference type="SUPFAM" id="SSF51735">
    <property type="entry name" value="NAD(P)-binding Rossmann-fold domains"/>
    <property type="match status" value="1"/>
</dbReference>
<protein>
    <submittedName>
        <fullName evidence="4">Oxidoreductase</fullName>
    </submittedName>
</protein>
<dbReference type="PRINTS" id="PR00081">
    <property type="entry name" value="GDHRDH"/>
</dbReference>